<reference evidence="9 10" key="1">
    <citation type="submission" date="2022-09" db="EMBL/GenBank/DDBJ databases">
        <title>Genome sequencing of Flavivirga sp. MEBiC05379.</title>
        <authorList>
            <person name="Oh H.-M."/>
            <person name="Kwon K.K."/>
            <person name="Park M.J."/>
            <person name="Yang S.-H."/>
        </authorList>
    </citation>
    <scope>NUCLEOTIDE SEQUENCE [LARGE SCALE GENOMIC DNA]</scope>
    <source>
        <strain evidence="9 10">MEBiC05379</strain>
    </source>
</reference>
<evidence type="ECO:0000313" key="9">
    <source>
        <dbReference type="EMBL" id="MEF3832650.1"/>
    </source>
</evidence>
<feature type="transmembrane region" description="Helical" evidence="8">
    <location>
        <begin position="381"/>
        <end position="400"/>
    </location>
</feature>
<evidence type="ECO:0000256" key="4">
    <source>
        <dbReference type="ARBA" id="ARBA00022692"/>
    </source>
</evidence>
<dbReference type="EMBL" id="JAODOP010000004">
    <property type="protein sequence ID" value="MEF3832650.1"/>
    <property type="molecule type" value="Genomic_DNA"/>
</dbReference>
<comment type="caution">
    <text evidence="9">The sequence shown here is derived from an EMBL/GenBank/DDBJ whole genome shotgun (WGS) entry which is preliminary data.</text>
</comment>
<evidence type="ECO:0000256" key="8">
    <source>
        <dbReference type="SAM" id="Phobius"/>
    </source>
</evidence>
<keyword evidence="3" id="KW-0808">Transferase</keyword>
<gene>
    <name evidence="9" type="ORF">N1F79_05885</name>
</gene>
<keyword evidence="2" id="KW-1003">Cell membrane</keyword>
<comment type="subcellular location">
    <subcellularLocation>
        <location evidence="1">Cell membrane</location>
        <topology evidence="1">Multi-pass membrane protein</topology>
    </subcellularLocation>
</comment>
<proteinExistence type="inferred from homology"/>
<evidence type="ECO:0000256" key="2">
    <source>
        <dbReference type="ARBA" id="ARBA00022475"/>
    </source>
</evidence>
<feature type="transmembrane region" description="Helical" evidence="8">
    <location>
        <begin position="122"/>
        <end position="138"/>
    </location>
</feature>
<name>A0ABU7XS72_9FLAO</name>
<keyword evidence="4 8" id="KW-0812">Transmembrane</keyword>
<feature type="transmembrane region" description="Helical" evidence="8">
    <location>
        <begin position="262"/>
        <end position="284"/>
    </location>
</feature>
<feature type="transmembrane region" description="Helical" evidence="8">
    <location>
        <begin position="296"/>
        <end position="322"/>
    </location>
</feature>
<sequence length="510" mass="59916">MKNAINNTYIGLTFIFIICSLFIYKAFYFPIHDFANYYFSAFFLKGGDFTSNIYFPHYFNLKIADLDYHNIFVSYAPNTPFLALLFVPFTLCTVTVSKLMFNILGLILFLYSLKKLFEVYKIKAHYLYIIPLVFFIPLKNNFLFGQTYLILFFLLSEGFLAYKNERFFKMSLFWGFAILLKVFPIILFGLLLFKKKYKAFIYLGLSCALLLGASLIANGSEVWEFYFTSVLPKFNNGEIAKEFALNYQSMFMLLKGIFMSNTLAFSITLLLFKLIIIVISYFFTRQETSEIKTFSFWIFLTILLSPYGSSYSNILLLFLFVFYLNHLTFDYKNIVIISLFFLIANIPIHFFAKFPLPFSFPKLVLSILLFAFLIEKSFKYIRWKLSVCFISSIVLIAILLNNWKNQNQDNYPLVESQPILTYDYTVIDGLLNYIYWNQNGKNTQSTEIRTKDIDTSQVYLKSNQVFYKNKQLTFNNDNKLKPAVINDTTLIYLSDFKRGIGFYQLRYISL</sequence>
<keyword evidence="6 8" id="KW-0472">Membrane</keyword>
<dbReference type="RefSeq" id="WP_303305025.1">
    <property type="nucleotide sequence ID" value="NZ_JAODOP010000004.1"/>
</dbReference>
<feature type="transmembrane region" description="Helical" evidence="8">
    <location>
        <begin position="174"/>
        <end position="193"/>
    </location>
</feature>
<evidence type="ECO:0000256" key="1">
    <source>
        <dbReference type="ARBA" id="ARBA00004651"/>
    </source>
</evidence>
<feature type="transmembrane region" description="Helical" evidence="8">
    <location>
        <begin position="199"/>
        <end position="217"/>
    </location>
</feature>
<comment type="similarity">
    <text evidence="7">Belongs to the glycosyltransferase 87 family.</text>
</comment>
<dbReference type="Proteomes" id="UP001337305">
    <property type="component" value="Unassembled WGS sequence"/>
</dbReference>
<evidence type="ECO:0000256" key="3">
    <source>
        <dbReference type="ARBA" id="ARBA00022679"/>
    </source>
</evidence>
<feature type="transmembrane region" description="Helical" evidence="8">
    <location>
        <begin position="12"/>
        <end position="31"/>
    </location>
</feature>
<protein>
    <submittedName>
        <fullName evidence="9">DUF2029 domain-containing protein</fullName>
    </submittedName>
</protein>
<feature type="transmembrane region" description="Helical" evidence="8">
    <location>
        <begin position="334"/>
        <end position="352"/>
    </location>
</feature>
<organism evidence="9 10">
    <name type="scientific">Flavivirga spongiicola</name>
    <dbReference type="NCBI Taxonomy" id="421621"/>
    <lineage>
        <taxon>Bacteria</taxon>
        <taxon>Pseudomonadati</taxon>
        <taxon>Bacteroidota</taxon>
        <taxon>Flavobacteriia</taxon>
        <taxon>Flavobacteriales</taxon>
        <taxon>Flavobacteriaceae</taxon>
        <taxon>Flavivirga</taxon>
    </lineage>
</organism>
<evidence type="ECO:0000313" key="10">
    <source>
        <dbReference type="Proteomes" id="UP001337305"/>
    </source>
</evidence>
<evidence type="ECO:0000256" key="5">
    <source>
        <dbReference type="ARBA" id="ARBA00022989"/>
    </source>
</evidence>
<dbReference type="InterPro" id="IPR018584">
    <property type="entry name" value="GT87"/>
</dbReference>
<evidence type="ECO:0000256" key="7">
    <source>
        <dbReference type="ARBA" id="ARBA00024033"/>
    </source>
</evidence>
<accession>A0ABU7XS72</accession>
<keyword evidence="10" id="KW-1185">Reference proteome</keyword>
<feature type="transmembrane region" description="Helical" evidence="8">
    <location>
        <begin position="81"/>
        <end position="110"/>
    </location>
</feature>
<dbReference type="Pfam" id="PF09594">
    <property type="entry name" value="GT87"/>
    <property type="match status" value="1"/>
</dbReference>
<keyword evidence="5 8" id="KW-1133">Transmembrane helix</keyword>
<feature type="transmembrane region" description="Helical" evidence="8">
    <location>
        <begin position="358"/>
        <end position="374"/>
    </location>
</feature>
<evidence type="ECO:0000256" key="6">
    <source>
        <dbReference type="ARBA" id="ARBA00023136"/>
    </source>
</evidence>